<evidence type="ECO:0000313" key="3">
    <source>
        <dbReference type="EMBL" id="OUJ76015.1"/>
    </source>
</evidence>
<evidence type="ECO:0000313" key="4">
    <source>
        <dbReference type="Proteomes" id="UP000194873"/>
    </source>
</evidence>
<feature type="transmembrane region" description="Helical" evidence="1">
    <location>
        <begin position="120"/>
        <end position="141"/>
    </location>
</feature>
<comment type="caution">
    <text evidence="3">The sequence shown here is derived from an EMBL/GenBank/DDBJ whole genome shotgun (WGS) entry which is preliminary data.</text>
</comment>
<feature type="domain" description="DUF2157" evidence="2">
    <location>
        <begin position="12"/>
        <end position="147"/>
    </location>
</feature>
<feature type="transmembrane region" description="Helical" evidence="1">
    <location>
        <begin position="207"/>
        <end position="227"/>
    </location>
</feature>
<dbReference type="EMBL" id="MTSE01000001">
    <property type="protein sequence ID" value="OUJ76015.1"/>
    <property type="molecule type" value="Genomic_DNA"/>
</dbReference>
<dbReference type="Proteomes" id="UP000194873">
    <property type="component" value="Unassembled WGS sequence"/>
</dbReference>
<evidence type="ECO:0000259" key="2">
    <source>
        <dbReference type="Pfam" id="PF09925"/>
    </source>
</evidence>
<reference evidence="3 4" key="1">
    <citation type="submission" date="2017-01" db="EMBL/GenBank/DDBJ databases">
        <title>A new Hymenobacter.</title>
        <authorList>
            <person name="Liang Y."/>
            <person name="Feng F."/>
        </authorList>
    </citation>
    <scope>NUCLEOTIDE SEQUENCE [LARGE SCALE GENOMIC DNA]</scope>
    <source>
        <strain evidence="3">MIMBbqt21</strain>
    </source>
</reference>
<proteinExistence type="predicted"/>
<dbReference type="RefSeq" id="WP_086592263.1">
    <property type="nucleotide sequence ID" value="NZ_MTSE01000001.1"/>
</dbReference>
<keyword evidence="1" id="KW-1133">Transmembrane helix</keyword>
<feature type="transmembrane region" description="Helical" evidence="1">
    <location>
        <begin position="347"/>
        <end position="367"/>
    </location>
</feature>
<dbReference type="InterPro" id="IPR018677">
    <property type="entry name" value="DUF2157"/>
</dbReference>
<evidence type="ECO:0000256" key="1">
    <source>
        <dbReference type="SAM" id="Phobius"/>
    </source>
</evidence>
<name>A0A243WJE2_9BACT</name>
<sequence>MSRKFLETESPKWVEQGIINAEQQQKLLGLYPPDEKAIGLLPLLGSLLVGLSVLSLVAANWQGLPETLRLGILLSSLAGSYAAGEHFLRRGNHSLGIGLVGLGLILFGAAIILVSQMYQLIGYDVTGLVAWAVAATALTYLYQSRALFIMTVVISCIVQGYNTGQLGAFSYATAAFTAFTLGYYWWRHPDALLGTVLSVGLLWQAGLLVSFLHIKITWFFVGAMLIYTLGDWQTDRPAGRAMQGPPIAAAFLFMLGLAIFGEAGSYTDMLRPPLLAYLAALGGVFALSLVAKRKRGRLGGATDWLLLLPGFYLPGGLPLAIAALVVLYAYTGTLLWRAHQEQNPDRVTLGTVLFILTTAVAYFKLTWGFMDKSLFFLLGGVLLLGLSWYLQRRAAQTLASEATDKPRS</sequence>
<feature type="transmembrane region" description="Helical" evidence="1">
    <location>
        <begin position="311"/>
        <end position="335"/>
    </location>
</feature>
<keyword evidence="1" id="KW-0472">Membrane</keyword>
<organism evidence="3 4">
    <name type="scientific">Hymenobacter crusticola</name>
    <dbReference type="NCBI Taxonomy" id="1770526"/>
    <lineage>
        <taxon>Bacteria</taxon>
        <taxon>Pseudomonadati</taxon>
        <taxon>Bacteroidota</taxon>
        <taxon>Cytophagia</taxon>
        <taxon>Cytophagales</taxon>
        <taxon>Hymenobacteraceae</taxon>
        <taxon>Hymenobacter</taxon>
    </lineage>
</organism>
<feature type="transmembrane region" description="Helical" evidence="1">
    <location>
        <begin position="247"/>
        <end position="267"/>
    </location>
</feature>
<keyword evidence="4" id="KW-1185">Reference proteome</keyword>
<dbReference type="OrthoDB" id="5351773at2"/>
<feature type="transmembrane region" description="Helical" evidence="1">
    <location>
        <begin position="168"/>
        <end position="186"/>
    </location>
</feature>
<accession>A0A243WJE2</accession>
<feature type="transmembrane region" description="Helical" evidence="1">
    <location>
        <begin position="274"/>
        <end position="291"/>
    </location>
</feature>
<protein>
    <recommendedName>
        <fullName evidence="2">DUF2157 domain-containing protein</fullName>
    </recommendedName>
</protein>
<feature type="transmembrane region" description="Helical" evidence="1">
    <location>
        <begin position="95"/>
        <end position="114"/>
    </location>
</feature>
<feature type="transmembrane region" description="Helical" evidence="1">
    <location>
        <begin position="40"/>
        <end position="61"/>
    </location>
</feature>
<keyword evidence="1" id="KW-0812">Transmembrane</keyword>
<dbReference type="Pfam" id="PF09925">
    <property type="entry name" value="DUF2157"/>
    <property type="match status" value="1"/>
</dbReference>
<gene>
    <name evidence="3" type="ORF">BXP70_01680</name>
</gene>
<feature type="transmembrane region" description="Helical" evidence="1">
    <location>
        <begin position="373"/>
        <end position="390"/>
    </location>
</feature>
<dbReference type="AlphaFoldDB" id="A0A243WJE2"/>